<accession>A0ABN0ZHA2</accession>
<dbReference type="Gene3D" id="3.40.190.290">
    <property type="match status" value="1"/>
</dbReference>
<keyword evidence="3" id="KW-0238">DNA-binding</keyword>
<gene>
    <name evidence="6" type="ORF">GCM10008983_26640</name>
</gene>
<evidence type="ECO:0000256" key="4">
    <source>
        <dbReference type="ARBA" id="ARBA00023163"/>
    </source>
</evidence>
<dbReference type="InterPro" id="IPR047788">
    <property type="entry name" value="LysR-like_Sec_metab"/>
</dbReference>
<dbReference type="PRINTS" id="PR00039">
    <property type="entry name" value="HTHLYSR"/>
</dbReference>
<evidence type="ECO:0000313" key="6">
    <source>
        <dbReference type="EMBL" id="GAA0447313.1"/>
    </source>
</evidence>
<dbReference type="InterPro" id="IPR005119">
    <property type="entry name" value="LysR_subst-bd"/>
</dbReference>
<dbReference type="PANTHER" id="PTHR30126">
    <property type="entry name" value="HTH-TYPE TRANSCRIPTIONAL REGULATOR"/>
    <property type="match status" value="1"/>
</dbReference>
<organism evidence="6 7">
    <name type="scientific">Lentibacillus halophilus</name>
    <dbReference type="NCBI Taxonomy" id="295065"/>
    <lineage>
        <taxon>Bacteria</taxon>
        <taxon>Bacillati</taxon>
        <taxon>Bacillota</taxon>
        <taxon>Bacilli</taxon>
        <taxon>Bacillales</taxon>
        <taxon>Bacillaceae</taxon>
        <taxon>Lentibacillus</taxon>
    </lineage>
</organism>
<dbReference type="SUPFAM" id="SSF53850">
    <property type="entry name" value="Periplasmic binding protein-like II"/>
    <property type="match status" value="1"/>
</dbReference>
<dbReference type="SUPFAM" id="SSF46785">
    <property type="entry name" value="Winged helix' DNA-binding domain"/>
    <property type="match status" value="1"/>
</dbReference>
<dbReference type="RefSeq" id="WP_343754037.1">
    <property type="nucleotide sequence ID" value="NZ_BAAADM010000055.1"/>
</dbReference>
<dbReference type="Gene3D" id="1.10.10.10">
    <property type="entry name" value="Winged helix-like DNA-binding domain superfamily/Winged helix DNA-binding domain"/>
    <property type="match status" value="1"/>
</dbReference>
<evidence type="ECO:0000259" key="5">
    <source>
        <dbReference type="PROSITE" id="PS50931"/>
    </source>
</evidence>
<dbReference type="CDD" id="cd08420">
    <property type="entry name" value="PBP2_CysL_like"/>
    <property type="match status" value="1"/>
</dbReference>
<dbReference type="Pfam" id="PF03466">
    <property type="entry name" value="LysR_substrate"/>
    <property type="match status" value="1"/>
</dbReference>
<reference evidence="6 7" key="1">
    <citation type="journal article" date="2019" name="Int. J. Syst. Evol. Microbiol.">
        <title>The Global Catalogue of Microorganisms (GCM) 10K type strain sequencing project: providing services to taxonomists for standard genome sequencing and annotation.</title>
        <authorList>
            <consortium name="The Broad Institute Genomics Platform"/>
            <consortium name="The Broad Institute Genome Sequencing Center for Infectious Disease"/>
            <person name="Wu L."/>
            <person name="Ma J."/>
        </authorList>
    </citation>
    <scope>NUCLEOTIDE SEQUENCE [LARGE SCALE GENOMIC DNA]</scope>
    <source>
        <strain evidence="6 7">JCM 12149</strain>
    </source>
</reference>
<evidence type="ECO:0000256" key="3">
    <source>
        <dbReference type="ARBA" id="ARBA00023125"/>
    </source>
</evidence>
<sequence>MYMNYERLKTFITVAERMSFSEAAKLLFVTQPTITSQVKALEEELNTKLFERTTKKVEMTSSAKVLLKYAREIVQMNESAHKEITQMESDSYGELSMGCSLTIGDYFLPSFLKRFKETYPLIQVQVSIANSHSIGKLIKDQWIDVGLIETPIQDDQLQINPFLEDELVLIAPPGYFLTNEPLSLQQIQQAPMIFREEGSGTRAVVNDYMEQAGLTDNNLNIVQELGSTEAIKAVVESGLGVSFLSKHAIRKEQRLGLLDIYSVHGLEMKRNFYIVHREHHVMKSTTELFLDTLWTIAGNLEKRHMTDPLEKIGTLNS</sequence>
<dbReference type="InterPro" id="IPR000847">
    <property type="entry name" value="LysR_HTH_N"/>
</dbReference>
<dbReference type="PROSITE" id="PS50931">
    <property type="entry name" value="HTH_LYSR"/>
    <property type="match status" value="1"/>
</dbReference>
<dbReference type="NCBIfam" id="NF040786">
    <property type="entry name" value="LysR_Sec_metab"/>
    <property type="match status" value="1"/>
</dbReference>
<dbReference type="PANTHER" id="PTHR30126:SF64">
    <property type="entry name" value="HTH-TYPE TRANSCRIPTIONAL REGULATOR CITR"/>
    <property type="match status" value="1"/>
</dbReference>
<dbReference type="Pfam" id="PF00126">
    <property type="entry name" value="HTH_1"/>
    <property type="match status" value="1"/>
</dbReference>
<name>A0ABN0ZHA2_9BACI</name>
<comment type="caution">
    <text evidence="6">The sequence shown here is derived from an EMBL/GenBank/DDBJ whole genome shotgun (WGS) entry which is preliminary data.</text>
</comment>
<evidence type="ECO:0000256" key="1">
    <source>
        <dbReference type="ARBA" id="ARBA00009437"/>
    </source>
</evidence>
<feature type="domain" description="HTH lysR-type" evidence="5">
    <location>
        <begin position="3"/>
        <end position="60"/>
    </location>
</feature>
<proteinExistence type="inferred from homology"/>
<protein>
    <submittedName>
        <fullName evidence="6">Selenium metabolism-associated LysR family transcriptional regulator</fullName>
    </submittedName>
</protein>
<dbReference type="EMBL" id="BAAADM010000055">
    <property type="protein sequence ID" value="GAA0447313.1"/>
    <property type="molecule type" value="Genomic_DNA"/>
</dbReference>
<evidence type="ECO:0000313" key="7">
    <source>
        <dbReference type="Proteomes" id="UP001501459"/>
    </source>
</evidence>
<dbReference type="InterPro" id="IPR036390">
    <property type="entry name" value="WH_DNA-bd_sf"/>
</dbReference>
<dbReference type="InterPro" id="IPR036388">
    <property type="entry name" value="WH-like_DNA-bd_sf"/>
</dbReference>
<dbReference type="Proteomes" id="UP001501459">
    <property type="component" value="Unassembled WGS sequence"/>
</dbReference>
<evidence type="ECO:0000256" key="2">
    <source>
        <dbReference type="ARBA" id="ARBA00023015"/>
    </source>
</evidence>
<keyword evidence="4" id="KW-0804">Transcription</keyword>
<keyword evidence="2" id="KW-0805">Transcription regulation</keyword>
<keyword evidence="7" id="KW-1185">Reference proteome</keyword>
<comment type="similarity">
    <text evidence="1">Belongs to the LysR transcriptional regulatory family.</text>
</comment>